<organism evidence="1">
    <name type="scientific">Phaeomonas parva</name>
    <dbReference type="NCBI Taxonomy" id="124430"/>
    <lineage>
        <taxon>Eukaryota</taxon>
        <taxon>Sar</taxon>
        <taxon>Stramenopiles</taxon>
        <taxon>Ochrophyta</taxon>
        <taxon>Pinguiophyceae</taxon>
        <taxon>Pinguiochrysidales</taxon>
        <taxon>Pinguiochrysidaceae</taxon>
        <taxon>Phaeomonas</taxon>
    </lineage>
</organism>
<evidence type="ECO:0000313" key="1">
    <source>
        <dbReference type="EMBL" id="CAD9245656.1"/>
    </source>
</evidence>
<dbReference type="PANTHER" id="PTHR12126">
    <property type="entry name" value="NADH-UBIQUINONE OXIDOREDUCTASE 39 KDA SUBUNIT-RELATED"/>
    <property type="match status" value="1"/>
</dbReference>
<reference evidence="1" key="1">
    <citation type="submission" date="2021-01" db="EMBL/GenBank/DDBJ databases">
        <authorList>
            <person name="Corre E."/>
            <person name="Pelletier E."/>
            <person name="Niang G."/>
            <person name="Scheremetjew M."/>
            <person name="Finn R."/>
            <person name="Kale V."/>
            <person name="Holt S."/>
            <person name="Cochrane G."/>
            <person name="Meng A."/>
            <person name="Brown T."/>
            <person name="Cohen L."/>
        </authorList>
    </citation>
    <scope>NUCLEOTIDE SEQUENCE</scope>
    <source>
        <strain evidence="1">CCMP2877</strain>
    </source>
</reference>
<dbReference type="GO" id="GO:0005739">
    <property type="term" value="C:mitochondrion"/>
    <property type="evidence" value="ECO:0007669"/>
    <property type="project" value="TreeGrafter"/>
</dbReference>
<dbReference type="PANTHER" id="PTHR12126:SF11">
    <property type="entry name" value="NADH DEHYDROGENASE [UBIQUINONE] 1 ALPHA SUBCOMPLEX SUBUNIT 9, MITOCHONDRIAL"/>
    <property type="match status" value="1"/>
</dbReference>
<name>A0A7S1XKU4_9STRA</name>
<dbReference type="EMBL" id="HBGJ01006449">
    <property type="protein sequence ID" value="CAD9245656.1"/>
    <property type="molecule type" value="Transcribed_RNA"/>
</dbReference>
<evidence type="ECO:0008006" key="2">
    <source>
        <dbReference type="Google" id="ProtNLM"/>
    </source>
</evidence>
<dbReference type="InterPro" id="IPR036291">
    <property type="entry name" value="NAD(P)-bd_dom_sf"/>
</dbReference>
<dbReference type="AlphaFoldDB" id="A0A7S1XKU4"/>
<dbReference type="GO" id="GO:0044877">
    <property type="term" value="F:protein-containing complex binding"/>
    <property type="evidence" value="ECO:0007669"/>
    <property type="project" value="TreeGrafter"/>
</dbReference>
<protein>
    <recommendedName>
        <fullName evidence="2">3-beta hydroxysteroid dehydrogenase/isomerase domain-containing protein</fullName>
    </recommendedName>
</protein>
<accession>A0A7S1XKU4</accession>
<dbReference type="InterPro" id="IPR051207">
    <property type="entry name" value="ComplexI_NDUFA9_subunit"/>
</dbReference>
<dbReference type="Gene3D" id="3.40.50.720">
    <property type="entry name" value="NAD(P)-binding Rossmann-like Domain"/>
    <property type="match status" value="1"/>
</dbReference>
<dbReference type="SUPFAM" id="SSF51735">
    <property type="entry name" value="NAD(P)-binding Rossmann-fold domains"/>
    <property type="match status" value="1"/>
</dbReference>
<sequence length="193" mass="21011">MGEDMVKDAFPEATIIRPAVMFGSEDTFVNYFTAGAWFPFTPVVKDGEVLVQPVYVGDVARAVVNAMNSKKAAGKTYELVGPDEYTLREVAEYVYDLTGLPNNLLDVPVGALKLAGDVINNVPSFGRPFFTKDHAIMMATGSVKAADSPYGGLDALKVEPHTLEKIGWSYLHRHRAGGHFVLASGYHKDVKTD</sequence>
<gene>
    <name evidence="1" type="ORF">PPAR1163_LOCUS4005</name>
</gene>
<proteinExistence type="predicted"/>